<dbReference type="Proteomes" id="UP001054837">
    <property type="component" value="Unassembled WGS sequence"/>
</dbReference>
<dbReference type="AlphaFoldDB" id="A0AAV4SXQ2"/>
<name>A0AAV4SXQ2_9ARAC</name>
<feature type="region of interest" description="Disordered" evidence="1">
    <location>
        <begin position="15"/>
        <end position="34"/>
    </location>
</feature>
<gene>
    <name evidence="2" type="ORF">CDAR_216541</name>
</gene>
<proteinExistence type="predicted"/>
<evidence type="ECO:0000313" key="2">
    <source>
        <dbReference type="EMBL" id="GIY37956.1"/>
    </source>
</evidence>
<accession>A0AAV4SXQ2</accession>
<evidence type="ECO:0000256" key="1">
    <source>
        <dbReference type="SAM" id="MobiDB-lite"/>
    </source>
</evidence>
<evidence type="ECO:0000313" key="3">
    <source>
        <dbReference type="Proteomes" id="UP001054837"/>
    </source>
</evidence>
<sequence>MEKDIKLQLRHLDFHEKIHPPPTQHPGSFPKAKEDLPLSGVCASSNVPFQMLMPDFRPDPLIGLPDIGLKPPGFGELRRGGGELYTIFVE</sequence>
<protein>
    <submittedName>
        <fullName evidence="2">Uncharacterized protein</fullName>
    </submittedName>
</protein>
<keyword evidence="3" id="KW-1185">Reference proteome</keyword>
<reference evidence="2 3" key="1">
    <citation type="submission" date="2021-06" db="EMBL/GenBank/DDBJ databases">
        <title>Caerostris darwini draft genome.</title>
        <authorList>
            <person name="Kono N."/>
            <person name="Arakawa K."/>
        </authorList>
    </citation>
    <scope>NUCLEOTIDE SEQUENCE [LARGE SCALE GENOMIC DNA]</scope>
</reference>
<organism evidence="2 3">
    <name type="scientific">Caerostris darwini</name>
    <dbReference type="NCBI Taxonomy" id="1538125"/>
    <lineage>
        <taxon>Eukaryota</taxon>
        <taxon>Metazoa</taxon>
        <taxon>Ecdysozoa</taxon>
        <taxon>Arthropoda</taxon>
        <taxon>Chelicerata</taxon>
        <taxon>Arachnida</taxon>
        <taxon>Araneae</taxon>
        <taxon>Araneomorphae</taxon>
        <taxon>Entelegynae</taxon>
        <taxon>Araneoidea</taxon>
        <taxon>Araneidae</taxon>
        <taxon>Caerostris</taxon>
    </lineage>
</organism>
<comment type="caution">
    <text evidence="2">The sequence shown here is derived from an EMBL/GenBank/DDBJ whole genome shotgun (WGS) entry which is preliminary data.</text>
</comment>
<dbReference type="EMBL" id="BPLQ01008529">
    <property type="protein sequence ID" value="GIY37956.1"/>
    <property type="molecule type" value="Genomic_DNA"/>
</dbReference>
<feature type="non-terminal residue" evidence="2">
    <location>
        <position position="90"/>
    </location>
</feature>